<keyword evidence="6" id="KW-1185">Reference proteome</keyword>
<dbReference type="Pfam" id="PF01494">
    <property type="entry name" value="FAD_binding_3"/>
    <property type="match status" value="1"/>
</dbReference>
<evidence type="ECO:0000259" key="4">
    <source>
        <dbReference type="Pfam" id="PF01494"/>
    </source>
</evidence>
<organism evidence="5 6">
    <name type="scientific">Nocardiopsis aegyptia</name>
    <dbReference type="NCBI Taxonomy" id="220378"/>
    <lineage>
        <taxon>Bacteria</taxon>
        <taxon>Bacillati</taxon>
        <taxon>Actinomycetota</taxon>
        <taxon>Actinomycetes</taxon>
        <taxon>Streptosporangiales</taxon>
        <taxon>Nocardiopsidaceae</taxon>
        <taxon>Nocardiopsis</taxon>
    </lineage>
</organism>
<dbReference type="InterPro" id="IPR036188">
    <property type="entry name" value="FAD/NAD-bd_sf"/>
</dbReference>
<keyword evidence="3" id="KW-0274">FAD</keyword>
<dbReference type="GO" id="GO:0071949">
    <property type="term" value="F:FAD binding"/>
    <property type="evidence" value="ECO:0007669"/>
    <property type="project" value="InterPro"/>
</dbReference>
<name>A0A7Z0ERY4_9ACTN</name>
<reference evidence="5 6" key="1">
    <citation type="submission" date="2020-07" db="EMBL/GenBank/DDBJ databases">
        <title>Sequencing the genomes of 1000 actinobacteria strains.</title>
        <authorList>
            <person name="Klenk H.-P."/>
        </authorList>
    </citation>
    <scope>NUCLEOTIDE SEQUENCE [LARGE SCALE GENOMIC DNA]</scope>
    <source>
        <strain evidence="5 6">DSM 44442</strain>
    </source>
</reference>
<sequence>MTVIVVGAGPTGLMLAGDLAEAGTEVRILERRAEESNLTRAFAVHARTLEQLDARGLADELVDQGFPVKGVDVTFGERGLHLSMDHPESRFPYVLMVQQARTEALLQRRVERLGVPIVRGAEVTGLAQDEDGVTLTVRTAEGEHTERAAYAVGADGAHSTLRGLLGVRFSGHSYDTHIILADVRLQDELPPRVNPFIGHDGIALLPPYGDGWFRATIWDRTRQDAPLTEPVTFDEVADSLRRLSGGRLHLAETRWSTRFLSERRQARHYRVGRVFLAGDAAHVHSPMGAMGMSTGIQDAANLSWKLAAAERGLAPAWLLDSYESERHPVGRATLRLSDILLRMAVAPAAVRAVRSYVAPALMGVERVARRVRLLMSGLGYSYTPSAAVTSSDATGERVGDVPLTVDGTDTRLYAEMDGLRFLLVDTSPDGAAADAARPWADRVRVVRARGDLPGGATALLVRPDGYAAWDARPGQDGVAGRVREALAQWAGPMGART</sequence>
<evidence type="ECO:0000313" key="6">
    <source>
        <dbReference type="Proteomes" id="UP000572051"/>
    </source>
</evidence>
<comment type="caution">
    <text evidence="5">The sequence shown here is derived from an EMBL/GenBank/DDBJ whole genome shotgun (WGS) entry which is preliminary data.</text>
</comment>
<dbReference type="Gene3D" id="3.50.50.60">
    <property type="entry name" value="FAD/NAD(P)-binding domain"/>
    <property type="match status" value="1"/>
</dbReference>
<protein>
    <submittedName>
        <fullName evidence="5">2-polyprenyl-6-methoxyphenol hydroxylase-like FAD-dependent oxidoreductase</fullName>
    </submittedName>
</protein>
<dbReference type="Gene3D" id="3.30.70.2450">
    <property type="match status" value="1"/>
</dbReference>
<dbReference type="AlphaFoldDB" id="A0A7Z0ERY4"/>
<dbReference type="Proteomes" id="UP000572051">
    <property type="component" value="Unassembled WGS sequence"/>
</dbReference>
<evidence type="ECO:0000256" key="3">
    <source>
        <dbReference type="ARBA" id="ARBA00022827"/>
    </source>
</evidence>
<dbReference type="SUPFAM" id="SSF51905">
    <property type="entry name" value="FAD/NAD(P)-binding domain"/>
    <property type="match status" value="1"/>
</dbReference>
<dbReference type="InterPro" id="IPR050641">
    <property type="entry name" value="RIFMO-like"/>
</dbReference>
<accession>A0A7Z0ERY4</accession>
<dbReference type="Gene3D" id="3.40.30.120">
    <property type="match status" value="1"/>
</dbReference>
<dbReference type="PRINTS" id="PR00420">
    <property type="entry name" value="RNGMNOXGNASE"/>
</dbReference>
<dbReference type="PANTHER" id="PTHR43004:SF19">
    <property type="entry name" value="BINDING MONOOXYGENASE, PUTATIVE (JCVI)-RELATED"/>
    <property type="match status" value="1"/>
</dbReference>
<evidence type="ECO:0000313" key="5">
    <source>
        <dbReference type="EMBL" id="NYJ37029.1"/>
    </source>
</evidence>
<dbReference type="EMBL" id="JACCFS010000001">
    <property type="protein sequence ID" value="NYJ37029.1"/>
    <property type="molecule type" value="Genomic_DNA"/>
</dbReference>
<dbReference type="RefSeq" id="WP_179827395.1">
    <property type="nucleotide sequence ID" value="NZ_JACCFS010000001.1"/>
</dbReference>
<proteinExistence type="predicted"/>
<dbReference type="GO" id="GO:0016709">
    <property type="term" value="F:oxidoreductase activity, acting on paired donors, with incorporation or reduction of molecular oxygen, NAD(P)H as one donor, and incorporation of one atom of oxygen"/>
    <property type="evidence" value="ECO:0007669"/>
    <property type="project" value="UniProtKB-ARBA"/>
</dbReference>
<evidence type="ECO:0000256" key="1">
    <source>
        <dbReference type="ARBA" id="ARBA00001974"/>
    </source>
</evidence>
<dbReference type="Pfam" id="PF21274">
    <property type="entry name" value="Rng_hyd_C"/>
    <property type="match status" value="1"/>
</dbReference>
<gene>
    <name evidence="5" type="ORF">HNR10_004910</name>
</gene>
<keyword evidence="2" id="KW-0285">Flavoprotein</keyword>
<comment type="cofactor">
    <cofactor evidence="1">
        <name>FAD</name>
        <dbReference type="ChEBI" id="CHEBI:57692"/>
    </cofactor>
</comment>
<feature type="domain" description="FAD-binding" evidence="4">
    <location>
        <begin position="2"/>
        <end position="335"/>
    </location>
</feature>
<dbReference type="PANTHER" id="PTHR43004">
    <property type="entry name" value="TRK SYSTEM POTASSIUM UPTAKE PROTEIN"/>
    <property type="match status" value="1"/>
</dbReference>
<dbReference type="InterPro" id="IPR002938">
    <property type="entry name" value="FAD-bd"/>
</dbReference>
<evidence type="ECO:0000256" key="2">
    <source>
        <dbReference type="ARBA" id="ARBA00022630"/>
    </source>
</evidence>